<sequence length="127" mass="13305">MHKWMLLSLITFVLAACGTEPASPSPSPAPSPSARVNGFISNVSKNPQLEVTLENTSDTAISGTLRASCTEAGPSMPTRFEGAFKEIAPQTEATVSMRYLEGPLSVSKDASCTFSGEANGQPLNVSQ</sequence>
<evidence type="ECO:0000313" key="2">
    <source>
        <dbReference type="EMBL" id="MBB6099321.1"/>
    </source>
</evidence>
<organism evidence="2 3">
    <name type="scientific">Deinobacterium chartae</name>
    <dbReference type="NCBI Taxonomy" id="521158"/>
    <lineage>
        <taxon>Bacteria</taxon>
        <taxon>Thermotogati</taxon>
        <taxon>Deinococcota</taxon>
        <taxon>Deinococci</taxon>
        <taxon>Deinococcales</taxon>
        <taxon>Deinococcaceae</taxon>
        <taxon>Deinobacterium</taxon>
    </lineage>
</organism>
<evidence type="ECO:0000256" key="1">
    <source>
        <dbReference type="SAM" id="SignalP"/>
    </source>
</evidence>
<name>A0A841I0K4_9DEIO</name>
<comment type="caution">
    <text evidence="2">The sequence shown here is derived from an EMBL/GenBank/DDBJ whole genome shotgun (WGS) entry which is preliminary data.</text>
</comment>
<dbReference type="RefSeq" id="WP_183988071.1">
    <property type="nucleotide sequence ID" value="NZ_JACHHG010000010.1"/>
</dbReference>
<evidence type="ECO:0008006" key="4">
    <source>
        <dbReference type="Google" id="ProtNLM"/>
    </source>
</evidence>
<protein>
    <recommendedName>
        <fullName evidence="4">Lipoprotein</fullName>
    </recommendedName>
</protein>
<dbReference type="PROSITE" id="PS51257">
    <property type="entry name" value="PROKAR_LIPOPROTEIN"/>
    <property type="match status" value="1"/>
</dbReference>
<proteinExistence type="predicted"/>
<keyword evidence="1" id="KW-0732">Signal</keyword>
<feature type="signal peptide" evidence="1">
    <location>
        <begin position="1"/>
        <end position="22"/>
    </location>
</feature>
<gene>
    <name evidence="2" type="ORF">HNR42_002759</name>
</gene>
<dbReference type="EMBL" id="JACHHG010000010">
    <property type="protein sequence ID" value="MBB6099321.1"/>
    <property type="molecule type" value="Genomic_DNA"/>
</dbReference>
<dbReference type="Proteomes" id="UP000569951">
    <property type="component" value="Unassembled WGS sequence"/>
</dbReference>
<reference evidence="2 3" key="1">
    <citation type="submission" date="2020-08" db="EMBL/GenBank/DDBJ databases">
        <title>Genomic Encyclopedia of Type Strains, Phase IV (KMG-IV): sequencing the most valuable type-strain genomes for metagenomic binning, comparative biology and taxonomic classification.</title>
        <authorList>
            <person name="Goeker M."/>
        </authorList>
    </citation>
    <scope>NUCLEOTIDE SEQUENCE [LARGE SCALE GENOMIC DNA]</scope>
    <source>
        <strain evidence="2 3">DSM 21458</strain>
    </source>
</reference>
<evidence type="ECO:0000313" key="3">
    <source>
        <dbReference type="Proteomes" id="UP000569951"/>
    </source>
</evidence>
<dbReference type="AlphaFoldDB" id="A0A841I0K4"/>
<feature type="chain" id="PRO_5032461451" description="Lipoprotein" evidence="1">
    <location>
        <begin position="23"/>
        <end position="127"/>
    </location>
</feature>
<keyword evidence="3" id="KW-1185">Reference proteome</keyword>
<accession>A0A841I0K4</accession>